<organism evidence="1 2">
    <name type="scientific">Vibrio scophthalmi LMG 19158</name>
    <dbReference type="NCBI Taxonomy" id="870967"/>
    <lineage>
        <taxon>Bacteria</taxon>
        <taxon>Pseudomonadati</taxon>
        <taxon>Pseudomonadota</taxon>
        <taxon>Gammaproteobacteria</taxon>
        <taxon>Vibrionales</taxon>
        <taxon>Vibrionaceae</taxon>
        <taxon>Vibrio</taxon>
    </lineage>
</organism>
<dbReference type="AlphaFoldDB" id="F9RJN0"/>
<accession>F9RJN0</accession>
<comment type="caution">
    <text evidence="1">The sequence shown here is derived from an EMBL/GenBank/DDBJ whole genome shotgun (WGS) entry which is preliminary data.</text>
</comment>
<dbReference type="Proteomes" id="UP000004349">
    <property type="component" value="Unassembled WGS sequence"/>
</dbReference>
<dbReference type="RefSeq" id="WP_005593292.1">
    <property type="nucleotide sequence ID" value="NZ_AFWE01000045.1"/>
</dbReference>
<evidence type="ECO:0000313" key="1">
    <source>
        <dbReference type="EMBL" id="EGU40749.1"/>
    </source>
</evidence>
<sequence>MNSHDRRKRVLFELIVLCGHSKELRRQVCHEHSVMMVRNRLSKGGVVIGWLVSELDG</sequence>
<evidence type="ECO:0000313" key="2">
    <source>
        <dbReference type="Proteomes" id="UP000004349"/>
    </source>
</evidence>
<reference evidence="1 2" key="1">
    <citation type="journal article" date="2012" name="Int. J. Syst. Evol. Microbiol.">
        <title>Vibrio caribbeanicus sp. nov., isolated from the marine sponge Scleritoderma cyanea.</title>
        <authorList>
            <person name="Hoffmann M."/>
            <person name="Monday S.R."/>
            <person name="Allard M.W."/>
            <person name="Strain E.A."/>
            <person name="Whittaker P."/>
            <person name="Naum M."/>
            <person name="McCarthy P.J."/>
            <person name="Lopez J.V."/>
            <person name="Fischer M."/>
            <person name="Brown E.W."/>
        </authorList>
    </citation>
    <scope>NUCLEOTIDE SEQUENCE [LARGE SCALE GENOMIC DNA]</scope>
    <source>
        <strain evidence="1 2">LMG 19158</strain>
    </source>
</reference>
<proteinExistence type="predicted"/>
<dbReference type="EMBL" id="AFWE01000045">
    <property type="protein sequence ID" value="EGU40749.1"/>
    <property type="molecule type" value="Genomic_DNA"/>
</dbReference>
<protein>
    <submittedName>
        <fullName evidence="1">Uncharacterized protein</fullName>
    </submittedName>
</protein>
<gene>
    <name evidence="1" type="ORF">VIS19158_18451</name>
</gene>
<name>F9RJN0_9VIBR</name>